<feature type="compositionally biased region" description="Low complexity" evidence="1">
    <location>
        <begin position="695"/>
        <end position="711"/>
    </location>
</feature>
<feature type="compositionally biased region" description="Low complexity" evidence="1">
    <location>
        <begin position="774"/>
        <end position="801"/>
    </location>
</feature>
<name>A0A3L8RWR3_CHLGU</name>
<dbReference type="Proteomes" id="UP000276834">
    <property type="component" value="Unassembled WGS sequence"/>
</dbReference>
<comment type="caution">
    <text evidence="2">The sequence shown here is derived from an EMBL/GenBank/DDBJ whole genome shotgun (WGS) entry which is preliminary data.</text>
</comment>
<evidence type="ECO:0000313" key="3">
    <source>
        <dbReference type="Proteomes" id="UP000276834"/>
    </source>
</evidence>
<feature type="compositionally biased region" description="Basic and acidic residues" evidence="1">
    <location>
        <begin position="845"/>
        <end position="858"/>
    </location>
</feature>
<evidence type="ECO:0000313" key="2">
    <source>
        <dbReference type="EMBL" id="RLV88635.1"/>
    </source>
</evidence>
<feature type="region of interest" description="Disordered" evidence="1">
    <location>
        <begin position="160"/>
        <end position="444"/>
    </location>
</feature>
<keyword evidence="3" id="KW-1185">Reference proteome</keyword>
<feature type="compositionally biased region" description="Gly residues" evidence="1">
    <location>
        <begin position="579"/>
        <end position="591"/>
    </location>
</feature>
<feature type="region of interest" description="Disordered" evidence="1">
    <location>
        <begin position="695"/>
        <end position="925"/>
    </location>
</feature>
<dbReference type="STRING" id="44316.ENSEGOP00005013470"/>
<feature type="compositionally biased region" description="Basic and acidic residues" evidence="1">
    <location>
        <begin position="53"/>
        <end position="87"/>
    </location>
</feature>
<feature type="compositionally biased region" description="Low complexity" evidence="1">
    <location>
        <begin position="243"/>
        <end position="255"/>
    </location>
</feature>
<feature type="compositionally biased region" description="Gly residues" evidence="1">
    <location>
        <begin position="802"/>
        <end position="812"/>
    </location>
</feature>
<feature type="compositionally biased region" description="Basic and acidic residues" evidence="1">
    <location>
        <begin position="303"/>
        <end position="322"/>
    </location>
</feature>
<feature type="compositionally biased region" description="Low complexity" evidence="1">
    <location>
        <begin position="860"/>
        <end position="873"/>
    </location>
</feature>
<feature type="compositionally biased region" description="Low complexity" evidence="1">
    <location>
        <begin position="721"/>
        <end position="749"/>
    </location>
</feature>
<evidence type="ECO:0000256" key="1">
    <source>
        <dbReference type="SAM" id="MobiDB-lite"/>
    </source>
</evidence>
<feature type="compositionally biased region" description="Polar residues" evidence="1">
    <location>
        <begin position="91"/>
        <end position="113"/>
    </location>
</feature>
<feature type="region of interest" description="Disordered" evidence="1">
    <location>
        <begin position="53"/>
        <end position="124"/>
    </location>
</feature>
<accession>A0A3L8RWR3</accession>
<dbReference type="OrthoDB" id="120976at2759"/>
<reference evidence="2 3" key="1">
    <citation type="journal article" date="2018" name="Proc. R. Soc. B">
        <title>A non-coding region near Follistatin controls head colour polymorphism in the Gouldian finch.</title>
        <authorList>
            <person name="Toomey M.B."/>
            <person name="Marques C.I."/>
            <person name="Andrade P."/>
            <person name="Araujo P.M."/>
            <person name="Sabatino S."/>
            <person name="Gazda M.A."/>
            <person name="Afonso S."/>
            <person name="Lopes R.J."/>
            <person name="Corbo J.C."/>
            <person name="Carneiro M."/>
        </authorList>
    </citation>
    <scope>NUCLEOTIDE SEQUENCE [LARGE SCALE GENOMIC DNA]</scope>
    <source>
        <strain evidence="2">Red01</strain>
        <tissue evidence="2">Muscle</tissue>
    </source>
</reference>
<dbReference type="EMBL" id="QUSF01000183">
    <property type="protein sequence ID" value="RLV88635.1"/>
    <property type="molecule type" value="Genomic_DNA"/>
</dbReference>
<feature type="compositionally biased region" description="Acidic residues" evidence="1">
    <location>
        <begin position="396"/>
        <end position="406"/>
    </location>
</feature>
<sequence>MRTQCSTETDSHAEMMADNVNGKEDCNIKSTSDSAAHAHYGNENGEKKLLRAEENQENSVLEKKGIDEAEKTKPEDLTAREDTRIFHENIMATQHQNPEVNGEFKQTGSGESNMNEEEKYPPVPWESRVLNMEDGNEEAPWSEEGGVLEDCKPVQKEIAKATGNDHPVNSDPEPGDLCAYEEEKNSANTECGASGAPAGSFLAEGRRSPDVQEAAGRAVREGAVTGPGPALERDGGAEGDAGSGEPAGEAAQPGDSPQAGAGAALEESAPGEGAVAEEHPKGKGTGEAVQLGTEASPGEQEVLVERMEREVALGKPAARGERPAGALPGREADRAVPQGQEEAGGTAEEEEAAEEGLKAAGLPAEEEVGEPESEAGESPGQGGSAGKDTMVGAVSEGEEAVEDADVAADGNARAVGPEGEKAVEEDISEGEEVMGKPGAPWEALGDMQTGEAMSGEEGFVKTSEFSQLKVSGEEWMEMGKADTGAVALESAQALHKVEHTMEESVEPDEGPVLEVAPGMGALGGAREGPVTEGSSREEETPAAQEEEGASETRLRSRNPSEGSKAETERAVEGKSEGEVVGGSAGAAGEGSGGEEEATDGAGGSEEPAAGTEGWLRCGAVSGNGRAPGEVEAALPPPGLCGARAREPGLVAIAVLGGQAGRGAVPGERAVPGAGGVGTGAAQERGGTGAVLGAQSGTGAAAAEEASATGRAAVGGSGRAGEGLAEAPAAGGRAVKQEAAAGCGAAMPAGAERRREAEREPGAVRVGSPRRREAPGAMPGPRPAAEAAPGTPARGDGPAAPRGRGGSAGGEGLCLGTQPQLAAPETGTAQGKDGQEEGIEQAAVKAEGERPSPREHTSEVADASASAGTAAGAGEPRKDSPVGGSPGVPAASAVGERSRSSRQDSANPDPLIMSSEQPQDGEETLL</sequence>
<feature type="compositionally biased region" description="Acidic residues" evidence="1">
    <location>
        <begin position="364"/>
        <end position="375"/>
    </location>
</feature>
<feature type="compositionally biased region" description="Basic and acidic residues" evidence="1">
    <location>
        <begin position="750"/>
        <end position="761"/>
    </location>
</feature>
<protein>
    <submittedName>
        <fullName evidence="2">Uncharacterized protein</fullName>
    </submittedName>
</protein>
<gene>
    <name evidence="2" type="ORF">DV515_00015448</name>
</gene>
<feature type="region of interest" description="Disordered" evidence="1">
    <location>
        <begin position="495"/>
        <end position="629"/>
    </location>
</feature>
<organism evidence="2 3">
    <name type="scientific">Chloebia gouldiae</name>
    <name type="common">Gouldian finch</name>
    <name type="synonym">Erythrura gouldiae</name>
    <dbReference type="NCBI Taxonomy" id="44316"/>
    <lineage>
        <taxon>Eukaryota</taxon>
        <taxon>Metazoa</taxon>
        <taxon>Chordata</taxon>
        <taxon>Craniata</taxon>
        <taxon>Vertebrata</taxon>
        <taxon>Euteleostomi</taxon>
        <taxon>Archelosauria</taxon>
        <taxon>Archosauria</taxon>
        <taxon>Dinosauria</taxon>
        <taxon>Saurischia</taxon>
        <taxon>Theropoda</taxon>
        <taxon>Coelurosauria</taxon>
        <taxon>Aves</taxon>
        <taxon>Neognathae</taxon>
        <taxon>Neoaves</taxon>
        <taxon>Telluraves</taxon>
        <taxon>Australaves</taxon>
        <taxon>Passeriformes</taxon>
        <taxon>Passeroidea</taxon>
        <taxon>Passeridae</taxon>
        <taxon>Chloebia</taxon>
    </lineage>
</organism>
<feature type="compositionally biased region" description="Basic and acidic residues" evidence="1">
    <location>
        <begin position="563"/>
        <end position="577"/>
    </location>
</feature>
<proteinExistence type="predicted"/>
<dbReference type="AlphaFoldDB" id="A0A3L8RWR3"/>